<dbReference type="AlphaFoldDB" id="A0A4U7B0M5"/>
<dbReference type="Gene3D" id="3.40.50.1240">
    <property type="entry name" value="Phosphoglycerate mutase-like"/>
    <property type="match status" value="1"/>
</dbReference>
<dbReference type="PANTHER" id="PTHR48100">
    <property type="entry name" value="BROAD-SPECIFICITY PHOSPHATASE YOR283W-RELATED"/>
    <property type="match status" value="1"/>
</dbReference>
<comment type="caution">
    <text evidence="1">The sequence shown here is derived from an EMBL/GenBank/DDBJ whole genome shotgun (WGS) entry which is preliminary data.</text>
</comment>
<organism evidence="1 2">
    <name type="scientific">Elsinoe australis</name>
    <dbReference type="NCBI Taxonomy" id="40998"/>
    <lineage>
        <taxon>Eukaryota</taxon>
        <taxon>Fungi</taxon>
        <taxon>Dikarya</taxon>
        <taxon>Ascomycota</taxon>
        <taxon>Pezizomycotina</taxon>
        <taxon>Dothideomycetes</taxon>
        <taxon>Dothideomycetidae</taxon>
        <taxon>Myriangiales</taxon>
        <taxon>Elsinoaceae</taxon>
        <taxon>Elsinoe</taxon>
    </lineage>
</organism>
<protein>
    <submittedName>
        <fullName evidence="1">Uncharacterized protein</fullName>
    </submittedName>
</protein>
<evidence type="ECO:0000313" key="2">
    <source>
        <dbReference type="Proteomes" id="UP000308133"/>
    </source>
</evidence>
<name>A0A4U7B0M5_9PEZI</name>
<dbReference type="PANTHER" id="PTHR48100:SF1">
    <property type="entry name" value="HISTIDINE PHOSPHATASE FAMILY PROTEIN-RELATED"/>
    <property type="match status" value="1"/>
</dbReference>
<accession>A0A4U7B0M5</accession>
<dbReference type="GO" id="GO:0016791">
    <property type="term" value="F:phosphatase activity"/>
    <property type="evidence" value="ECO:0007669"/>
    <property type="project" value="TreeGrafter"/>
</dbReference>
<sequence>MSLPKKCQYEAVAGFFFQSDPATDAAVFDYVSKQASVRSKLVIEALSRMTKDLGLVAGTPDPIQGTTNSTPWHRFTRTLQRLNDEAPLNATYHLIYLGRHGQGWHNVAESKYGTQAWDDHFSKLDSCDGMHFLDARLTETGRQQARLARDTFSHALAAGLPAPEAYINATPNPPPSHAITTLIRAFPNIYIHKLSTKPCHAIIILAPSKLLTPSKLLREVIGEQTCDKRSPKTEIQARHPDFFVFEQGFAEDDPFWRPDARETEVDIDARMRKFLDEVLGQTYAKQQILSFTAHSGAIASILRVTGHRPFALQTGGVIPVVVKTIRE</sequence>
<gene>
    <name evidence="1" type="ORF">C1H76_6914</name>
</gene>
<proteinExistence type="predicted"/>
<dbReference type="InterPro" id="IPR029033">
    <property type="entry name" value="His_PPase_superfam"/>
</dbReference>
<dbReference type="Proteomes" id="UP000308133">
    <property type="component" value="Unassembled WGS sequence"/>
</dbReference>
<reference evidence="1 2" key="1">
    <citation type="submission" date="2018-02" db="EMBL/GenBank/DDBJ databases">
        <title>Draft genome sequences of Elsinoe sp., causing black scab on jojoba.</title>
        <authorList>
            <person name="Stodart B."/>
            <person name="Jeffress S."/>
            <person name="Ash G."/>
            <person name="Arun Chinnappa K."/>
        </authorList>
    </citation>
    <scope>NUCLEOTIDE SEQUENCE [LARGE SCALE GENOMIC DNA]</scope>
    <source>
        <strain evidence="1 2">Hillstone_2</strain>
    </source>
</reference>
<dbReference type="SUPFAM" id="SSF53254">
    <property type="entry name" value="Phosphoglycerate mutase-like"/>
    <property type="match status" value="1"/>
</dbReference>
<dbReference type="GO" id="GO:0005737">
    <property type="term" value="C:cytoplasm"/>
    <property type="evidence" value="ECO:0007669"/>
    <property type="project" value="TreeGrafter"/>
</dbReference>
<dbReference type="InterPro" id="IPR050275">
    <property type="entry name" value="PGM_Phosphatase"/>
</dbReference>
<evidence type="ECO:0000313" key="1">
    <source>
        <dbReference type="EMBL" id="TKX20877.1"/>
    </source>
</evidence>
<dbReference type="EMBL" id="PTQR01000084">
    <property type="protein sequence ID" value="TKX20877.1"/>
    <property type="molecule type" value="Genomic_DNA"/>
</dbReference>